<dbReference type="Gene3D" id="3.60.10.10">
    <property type="entry name" value="Endonuclease/exonuclease/phosphatase"/>
    <property type="match status" value="1"/>
</dbReference>
<sequence length="230" mass="24471">MPTTLRLLTYNVRSMRDDRAALGRVISSVEPDVVCVQEAPRFLRWRSLCAELARRSGLVVVGGGRPAAANLILCNLRVDVVSTAAVRFSKDARMHQRGTAIAVLRLAGATFAVAGTHLDLAEEPRLRHVVELDRAIAAHVPADVPVLVAGDLNDRPGSRTWAAVSAARADAFATAGTVSGFTSTAADPHQTLDGIFVDPRVTVRSARVIEHPDAAAASDHLPVLAELELP</sequence>
<keyword evidence="4" id="KW-0479">Metal-binding</keyword>
<evidence type="ECO:0000256" key="1">
    <source>
        <dbReference type="ARBA" id="ARBA00001936"/>
    </source>
</evidence>
<keyword evidence="7" id="KW-0460">Magnesium</keyword>
<evidence type="ECO:0000256" key="8">
    <source>
        <dbReference type="ARBA" id="ARBA00023204"/>
    </source>
</evidence>
<dbReference type="SUPFAM" id="SSF56219">
    <property type="entry name" value="DNase I-like"/>
    <property type="match status" value="1"/>
</dbReference>
<evidence type="ECO:0000259" key="9">
    <source>
        <dbReference type="Pfam" id="PF03372"/>
    </source>
</evidence>
<keyword evidence="3" id="KW-0540">Nuclease</keyword>
<evidence type="ECO:0000256" key="4">
    <source>
        <dbReference type="ARBA" id="ARBA00022723"/>
    </source>
</evidence>
<keyword evidence="10" id="KW-0255">Endonuclease</keyword>
<name>A0ABY7K320_9ACTN</name>
<evidence type="ECO:0000256" key="2">
    <source>
        <dbReference type="ARBA" id="ARBA00001946"/>
    </source>
</evidence>
<dbReference type="PANTHER" id="PTHR15822:SF4">
    <property type="entry name" value="TYROSYL-DNA PHOSPHODIESTERASE 2"/>
    <property type="match status" value="1"/>
</dbReference>
<keyword evidence="6" id="KW-0378">Hydrolase</keyword>
<comment type="cofactor">
    <cofactor evidence="2">
        <name>Mg(2+)</name>
        <dbReference type="ChEBI" id="CHEBI:18420"/>
    </cofactor>
</comment>
<keyword evidence="11" id="KW-1185">Reference proteome</keyword>
<dbReference type="InterPro" id="IPR005135">
    <property type="entry name" value="Endo/exonuclease/phosphatase"/>
</dbReference>
<dbReference type="InterPro" id="IPR051547">
    <property type="entry name" value="TDP2-like"/>
</dbReference>
<reference evidence="10" key="1">
    <citation type="submission" date="2022-05" db="EMBL/GenBank/DDBJ databases">
        <title>Jatrophihabitans sp. SB3-54 whole genome sequence.</title>
        <authorList>
            <person name="Suh M.K."/>
            <person name="Eom M.K."/>
            <person name="Kim J.S."/>
            <person name="Kim H.S."/>
            <person name="Do H.E."/>
            <person name="Shin Y.K."/>
            <person name="Lee J.-S."/>
        </authorList>
    </citation>
    <scope>NUCLEOTIDE SEQUENCE</scope>
    <source>
        <strain evidence="10">SB3-54</strain>
    </source>
</reference>
<evidence type="ECO:0000313" key="10">
    <source>
        <dbReference type="EMBL" id="WAX57962.1"/>
    </source>
</evidence>
<gene>
    <name evidence="10" type="ORF">M6B22_04145</name>
</gene>
<comment type="cofactor">
    <cofactor evidence="1">
        <name>Mn(2+)</name>
        <dbReference type="ChEBI" id="CHEBI:29035"/>
    </cofactor>
</comment>
<dbReference type="InterPro" id="IPR036691">
    <property type="entry name" value="Endo/exonu/phosph_ase_sf"/>
</dbReference>
<organism evidence="10 11">
    <name type="scientific">Jatrophihabitans cynanchi</name>
    <dbReference type="NCBI Taxonomy" id="2944128"/>
    <lineage>
        <taxon>Bacteria</taxon>
        <taxon>Bacillati</taxon>
        <taxon>Actinomycetota</taxon>
        <taxon>Actinomycetes</taxon>
        <taxon>Jatrophihabitantales</taxon>
        <taxon>Jatrophihabitantaceae</taxon>
        <taxon>Jatrophihabitans</taxon>
    </lineage>
</organism>
<proteinExistence type="predicted"/>
<dbReference type="PANTHER" id="PTHR15822">
    <property type="entry name" value="TRAF AND TNF RECEPTOR-ASSOCIATED PROTEIN"/>
    <property type="match status" value="1"/>
</dbReference>
<dbReference type="RefSeq" id="WP_269444510.1">
    <property type="nucleotide sequence ID" value="NZ_CP097463.1"/>
</dbReference>
<dbReference type="Proteomes" id="UP001164693">
    <property type="component" value="Chromosome"/>
</dbReference>
<evidence type="ECO:0000256" key="5">
    <source>
        <dbReference type="ARBA" id="ARBA00022763"/>
    </source>
</evidence>
<dbReference type="Pfam" id="PF03372">
    <property type="entry name" value="Exo_endo_phos"/>
    <property type="match status" value="1"/>
</dbReference>
<keyword evidence="5" id="KW-0227">DNA damage</keyword>
<evidence type="ECO:0000256" key="6">
    <source>
        <dbReference type="ARBA" id="ARBA00022801"/>
    </source>
</evidence>
<evidence type="ECO:0000313" key="11">
    <source>
        <dbReference type="Proteomes" id="UP001164693"/>
    </source>
</evidence>
<feature type="domain" description="Endonuclease/exonuclease/phosphatase" evidence="9">
    <location>
        <begin position="8"/>
        <end position="220"/>
    </location>
</feature>
<keyword evidence="8" id="KW-0234">DNA repair</keyword>
<evidence type="ECO:0000256" key="7">
    <source>
        <dbReference type="ARBA" id="ARBA00022842"/>
    </source>
</evidence>
<protein>
    <submittedName>
        <fullName evidence="10">Endonuclease/exonuclease/phosphatase family protein</fullName>
    </submittedName>
</protein>
<dbReference type="GO" id="GO:0004519">
    <property type="term" value="F:endonuclease activity"/>
    <property type="evidence" value="ECO:0007669"/>
    <property type="project" value="UniProtKB-KW"/>
</dbReference>
<evidence type="ECO:0000256" key="3">
    <source>
        <dbReference type="ARBA" id="ARBA00022722"/>
    </source>
</evidence>
<accession>A0ABY7K320</accession>
<dbReference type="EMBL" id="CP097463">
    <property type="protein sequence ID" value="WAX57962.1"/>
    <property type="molecule type" value="Genomic_DNA"/>
</dbReference>